<evidence type="ECO:0000256" key="7">
    <source>
        <dbReference type="ARBA" id="ARBA00023033"/>
    </source>
</evidence>
<dbReference type="Pfam" id="PF00067">
    <property type="entry name" value="p450"/>
    <property type="match status" value="1"/>
</dbReference>
<dbReference type="PANTHER" id="PTHR46696">
    <property type="entry name" value="P450, PUTATIVE (EUROFUNG)-RELATED"/>
    <property type="match status" value="1"/>
</dbReference>
<gene>
    <name evidence="9" type="ORF">DFR76_115161</name>
</gene>
<evidence type="ECO:0000313" key="9">
    <source>
        <dbReference type="EMBL" id="RDI60531.1"/>
    </source>
</evidence>
<keyword evidence="4 8" id="KW-0479">Metal-binding</keyword>
<comment type="similarity">
    <text evidence="2 8">Belongs to the cytochrome P450 family.</text>
</comment>
<evidence type="ECO:0000256" key="1">
    <source>
        <dbReference type="ARBA" id="ARBA00001971"/>
    </source>
</evidence>
<dbReference type="AlphaFoldDB" id="A0A370HRF8"/>
<evidence type="ECO:0000256" key="2">
    <source>
        <dbReference type="ARBA" id="ARBA00010617"/>
    </source>
</evidence>
<comment type="cofactor">
    <cofactor evidence="1">
        <name>heme</name>
        <dbReference type="ChEBI" id="CHEBI:30413"/>
    </cofactor>
</comment>
<comment type="caution">
    <text evidence="9">The sequence shown here is derived from an EMBL/GenBank/DDBJ whole genome shotgun (WGS) entry which is preliminary data.</text>
</comment>
<dbReference type="GO" id="GO:0020037">
    <property type="term" value="F:heme binding"/>
    <property type="evidence" value="ECO:0007669"/>
    <property type="project" value="InterPro"/>
</dbReference>
<dbReference type="GO" id="GO:0004497">
    <property type="term" value="F:monooxygenase activity"/>
    <property type="evidence" value="ECO:0007669"/>
    <property type="project" value="UniProtKB-KW"/>
</dbReference>
<dbReference type="InterPro" id="IPR001128">
    <property type="entry name" value="Cyt_P450"/>
</dbReference>
<keyword evidence="5 8" id="KW-0560">Oxidoreductase</keyword>
<name>A0A370HRF8_9NOCA</name>
<keyword evidence="10" id="KW-1185">Reference proteome</keyword>
<dbReference type="InterPro" id="IPR017972">
    <property type="entry name" value="Cyt_P450_CS"/>
</dbReference>
<dbReference type="PANTHER" id="PTHR46696:SF5">
    <property type="entry name" value="CYTOCHROME P450 BJ-1"/>
    <property type="match status" value="1"/>
</dbReference>
<protein>
    <submittedName>
        <fullName evidence="9">Pentalenolactone synthase</fullName>
    </submittedName>
</protein>
<dbReference type="GO" id="GO:0016705">
    <property type="term" value="F:oxidoreductase activity, acting on paired donors, with incorporation or reduction of molecular oxygen"/>
    <property type="evidence" value="ECO:0007669"/>
    <property type="project" value="InterPro"/>
</dbReference>
<evidence type="ECO:0000256" key="4">
    <source>
        <dbReference type="ARBA" id="ARBA00022723"/>
    </source>
</evidence>
<dbReference type="SUPFAM" id="SSF48264">
    <property type="entry name" value="Cytochrome P450"/>
    <property type="match status" value="1"/>
</dbReference>
<dbReference type="Proteomes" id="UP000254869">
    <property type="component" value="Unassembled WGS sequence"/>
</dbReference>
<evidence type="ECO:0000256" key="3">
    <source>
        <dbReference type="ARBA" id="ARBA00022617"/>
    </source>
</evidence>
<keyword evidence="3 8" id="KW-0349">Heme</keyword>
<evidence type="ECO:0000256" key="6">
    <source>
        <dbReference type="ARBA" id="ARBA00023004"/>
    </source>
</evidence>
<dbReference type="RefSeq" id="WP_068000971.1">
    <property type="nucleotide sequence ID" value="NZ_QQBC01000015.1"/>
</dbReference>
<evidence type="ECO:0000313" key="10">
    <source>
        <dbReference type="Proteomes" id="UP000254869"/>
    </source>
</evidence>
<dbReference type="InterPro" id="IPR002397">
    <property type="entry name" value="Cyt_P450_B"/>
</dbReference>
<dbReference type="STRING" id="1210086.GCA_001613105_04518"/>
<evidence type="ECO:0000256" key="8">
    <source>
        <dbReference type="RuleBase" id="RU000461"/>
    </source>
</evidence>
<dbReference type="EMBL" id="QQBC01000015">
    <property type="protein sequence ID" value="RDI60531.1"/>
    <property type="molecule type" value="Genomic_DNA"/>
</dbReference>
<dbReference type="Gene3D" id="1.10.630.10">
    <property type="entry name" value="Cytochrome P450"/>
    <property type="match status" value="1"/>
</dbReference>
<dbReference type="PROSITE" id="PS00086">
    <property type="entry name" value="CYTOCHROME_P450"/>
    <property type="match status" value="1"/>
</dbReference>
<proteinExistence type="inferred from homology"/>
<dbReference type="InterPro" id="IPR036396">
    <property type="entry name" value="Cyt_P450_sf"/>
</dbReference>
<dbReference type="GO" id="GO:0005506">
    <property type="term" value="F:iron ion binding"/>
    <property type="evidence" value="ECO:0007669"/>
    <property type="project" value="InterPro"/>
</dbReference>
<accession>A0A370HRF8</accession>
<evidence type="ECO:0000256" key="5">
    <source>
        <dbReference type="ARBA" id="ARBA00023002"/>
    </source>
</evidence>
<keyword evidence="6 8" id="KW-0408">Iron</keyword>
<keyword evidence="7 8" id="KW-0503">Monooxygenase</keyword>
<sequence>MVTPLLVRGASPAGDPAWIVRDHRTCRSLLNDDRLRRYPCSDIENPSSFTTSVSLQFRPGDSNPWPDDLVRRMLGASFSPPRMKALEPAIEVIVLELIGDMRRAGPPADIRGALAEPLAALTISRIMGIPRQDHERVMRWSDGCLDIANPERAAEADRQLMTYMEDLLDEKLRNPAEDLISDMIGFVRDNPGETTRVDTIRLAAGLRFASQLNTPAAIDRGIYLLLTHPEHLTDIGTRPGAIRQVIEEVLRHPHPLAPRVAGVPRYAHEDIAVGEIDIARGDLVIFDLDAANRDEDAFDQPLEFRPARQSNQHLSFGYGAHYCIAASLARLELKVVFERIFDLLPNLRLAAGIDELVGQTNRLSGGMVQLPVTWDSEQEN</sequence>
<organism evidence="9 10">
    <name type="scientific">Nocardia pseudobrasiliensis</name>
    <dbReference type="NCBI Taxonomy" id="45979"/>
    <lineage>
        <taxon>Bacteria</taxon>
        <taxon>Bacillati</taxon>
        <taxon>Actinomycetota</taxon>
        <taxon>Actinomycetes</taxon>
        <taxon>Mycobacteriales</taxon>
        <taxon>Nocardiaceae</taxon>
        <taxon>Nocardia</taxon>
    </lineage>
</organism>
<dbReference type="PRINTS" id="PR00359">
    <property type="entry name" value="BP450"/>
</dbReference>
<reference evidence="9 10" key="1">
    <citation type="submission" date="2018-07" db="EMBL/GenBank/DDBJ databases">
        <title>Genomic Encyclopedia of Type Strains, Phase IV (KMG-IV): sequencing the most valuable type-strain genomes for metagenomic binning, comparative biology and taxonomic classification.</title>
        <authorList>
            <person name="Goeker M."/>
        </authorList>
    </citation>
    <scope>NUCLEOTIDE SEQUENCE [LARGE SCALE GENOMIC DNA]</scope>
    <source>
        <strain evidence="9 10">DSM 44290</strain>
    </source>
</reference>